<gene>
    <name evidence="1" type="ORF">E1B28_009329</name>
</gene>
<accession>A0A9P7UTA9</accession>
<dbReference type="Proteomes" id="UP001049176">
    <property type="component" value="Chromosome 5"/>
</dbReference>
<comment type="caution">
    <text evidence="1">The sequence shown here is derived from an EMBL/GenBank/DDBJ whole genome shotgun (WGS) entry which is preliminary data.</text>
</comment>
<dbReference type="AlphaFoldDB" id="A0A9P7UTA9"/>
<dbReference type="GeneID" id="66078405"/>
<evidence type="ECO:0000313" key="2">
    <source>
        <dbReference type="Proteomes" id="UP001049176"/>
    </source>
</evidence>
<proteinExistence type="predicted"/>
<name>A0A9P7UTA9_9AGAR</name>
<dbReference type="KEGG" id="more:E1B28_009329"/>
<sequence length="253" mass="28537">MYIVERKEQWGEGKIVGKRPEVESRTTHLRARRAIGDYSPGSQRTVRHPILLERSCSEEGDGGEGGSPHAFNINSFPHEQTGWAAQIKNYRGVPLVNGQLPQHVQATREGKRWLKAITTLFEGETSSRKLQTLDPTGLPTLHYSDQNLRLSHYHPPLLIRQALFAHLHHPRARRTEAIPSYHSFRASQRTIIAILPLATSRNARFKRRPSIAITHRSSVFRSGTGSGGLPLPRLMSDQHLHTISRGRNVGLDR</sequence>
<dbReference type="OrthoDB" id="5340910at2759"/>
<dbReference type="EMBL" id="CM032185">
    <property type="protein sequence ID" value="KAG7093035.1"/>
    <property type="molecule type" value="Genomic_DNA"/>
</dbReference>
<organism evidence="1 2">
    <name type="scientific">Marasmius oreades</name>
    <name type="common">fairy-ring Marasmius</name>
    <dbReference type="NCBI Taxonomy" id="181124"/>
    <lineage>
        <taxon>Eukaryota</taxon>
        <taxon>Fungi</taxon>
        <taxon>Dikarya</taxon>
        <taxon>Basidiomycota</taxon>
        <taxon>Agaricomycotina</taxon>
        <taxon>Agaricomycetes</taxon>
        <taxon>Agaricomycetidae</taxon>
        <taxon>Agaricales</taxon>
        <taxon>Marasmiineae</taxon>
        <taxon>Marasmiaceae</taxon>
        <taxon>Marasmius</taxon>
    </lineage>
</organism>
<protein>
    <submittedName>
        <fullName evidence="1">Uncharacterized protein</fullName>
    </submittedName>
</protein>
<evidence type="ECO:0000313" key="1">
    <source>
        <dbReference type="EMBL" id="KAG7093035.1"/>
    </source>
</evidence>
<reference evidence="1" key="1">
    <citation type="journal article" date="2021" name="Genome Biol. Evol.">
        <title>The assembled and annotated genome of the fairy-ring fungus Marasmius oreades.</title>
        <authorList>
            <person name="Hiltunen M."/>
            <person name="Ament-Velasquez S.L."/>
            <person name="Johannesson H."/>
        </authorList>
    </citation>
    <scope>NUCLEOTIDE SEQUENCE</scope>
    <source>
        <strain evidence="1">03SP1</strain>
    </source>
</reference>
<keyword evidence="2" id="KW-1185">Reference proteome</keyword>
<dbReference type="RefSeq" id="XP_043009505.1">
    <property type="nucleotide sequence ID" value="XM_043154215.1"/>
</dbReference>